<dbReference type="InterPro" id="IPR003615">
    <property type="entry name" value="HNH_nuc"/>
</dbReference>
<keyword evidence="2" id="KW-0540">Nuclease</keyword>
<evidence type="ECO:0000259" key="1">
    <source>
        <dbReference type="Pfam" id="PF13391"/>
    </source>
</evidence>
<dbReference type="Proteomes" id="UP001596270">
    <property type="component" value="Unassembled WGS sequence"/>
</dbReference>
<feature type="domain" description="HNH nuclease" evidence="1">
    <location>
        <begin position="152"/>
        <end position="202"/>
    </location>
</feature>
<dbReference type="GO" id="GO:0004519">
    <property type="term" value="F:endonuclease activity"/>
    <property type="evidence" value="ECO:0007669"/>
    <property type="project" value="UniProtKB-KW"/>
</dbReference>
<dbReference type="RefSeq" id="WP_377413432.1">
    <property type="nucleotide sequence ID" value="NZ_JBHSRS010000018.1"/>
</dbReference>
<name>A0ABW1TWR3_9BURK</name>
<reference evidence="3" key="1">
    <citation type="journal article" date="2019" name="Int. J. Syst. Evol. Microbiol.">
        <title>The Global Catalogue of Microorganisms (GCM) 10K type strain sequencing project: providing services to taxonomists for standard genome sequencing and annotation.</title>
        <authorList>
            <consortium name="The Broad Institute Genomics Platform"/>
            <consortium name="The Broad Institute Genome Sequencing Center for Infectious Disease"/>
            <person name="Wu L."/>
            <person name="Ma J."/>
        </authorList>
    </citation>
    <scope>NUCLEOTIDE SEQUENCE [LARGE SCALE GENOMIC DNA]</scope>
    <source>
        <strain evidence="3">CCUG 39402</strain>
    </source>
</reference>
<comment type="caution">
    <text evidence="2">The sequence shown here is derived from an EMBL/GenBank/DDBJ whole genome shotgun (WGS) entry which is preliminary data.</text>
</comment>
<keyword evidence="2" id="KW-0255">Endonuclease</keyword>
<dbReference type="Pfam" id="PF13391">
    <property type="entry name" value="HNH_2"/>
    <property type="match status" value="1"/>
</dbReference>
<protein>
    <submittedName>
        <fullName evidence="2">HNH endonuclease</fullName>
    </submittedName>
</protein>
<evidence type="ECO:0000313" key="2">
    <source>
        <dbReference type="EMBL" id="MFC6281778.1"/>
    </source>
</evidence>
<gene>
    <name evidence="2" type="ORF">ACFQND_11095</name>
</gene>
<keyword evidence="3" id="KW-1185">Reference proteome</keyword>
<dbReference type="EMBL" id="JBHSRS010000018">
    <property type="protein sequence ID" value="MFC6281778.1"/>
    <property type="molecule type" value="Genomic_DNA"/>
</dbReference>
<organism evidence="2 3">
    <name type="scientific">Polaromonas aquatica</name>
    <dbReference type="NCBI Taxonomy" id="332657"/>
    <lineage>
        <taxon>Bacteria</taxon>
        <taxon>Pseudomonadati</taxon>
        <taxon>Pseudomonadota</taxon>
        <taxon>Betaproteobacteria</taxon>
        <taxon>Burkholderiales</taxon>
        <taxon>Comamonadaceae</taxon>
        <taxon>Polaromonas</taxon>
    </lineage>
</organism>
<proteinExistence type="predicted"/>
<sequence>MANSPNHWTRSEILAAIYLYTKLRFGQLDHRNRDIIQLANWLGRTPSSVSMKLSNLASLDERIVESGRVGLKGASTLDREIWAELDGNWDATIREAGEIYDKLATSHGEESDIDLLDEVKSSIATTRLSTIEVRTTQARFRRSVLTSYNATCCISGLSDAKLVVASHIIPWSKGIHDRMNPRNGLCLSALHDKAFDRGLITVLPNLRVCVSSTLKNHTDQSPLMKLLLSCDGQRIVKPDRFSPREDFLTWHATVHGFI</sequence>
<accession>A0ABW1TWR3</accession>
<keyword evidence="2" id="KW-0378">Hydrolase</keyword>
<evidence type="ECO:0000313" key="3">
    <source>
        <dbReference type="Proteomes" id="UP001596270"/>
    </source>
</evidence>